<dbReference type="Pfam" id="PF01823">
    <property type="entry name" value="MACPF"/>
    <property type="match status" value="1"/>
</dbReference>
<dbReference type="InterPro" id="IPR042229">
    <property type="entry name" value="Listeria/Bacterioides_rpt_sf"/>
</dbReference>
<gene>
    <name evidence="3" type="ORF">BN85402230</name>
</gene>
<evidence type="ECO:0000256" key="1">
    <source>
        <dbReference type="ARBA" id="ARBA00004196"/>
    </source>
</evidence>
<feature type="domain" description="MACPF" evidence="2">
    <location>
        <begin position="35"/>
        <end position="361"/>
    </location>
</feature>
<dbReference type="GO" id="GO:0030313">
    <property type="term" value="C:cell envelope"/>
    <property type="evidence" value="ECO:0007669"/>
    <property type="project" value="UniProtKB-SubCell"/>
</dbReference>
<dbReference type="NCBIfam" id="TIGR02543">
    <property type="entry name" value="List_Bact_rpt"/>
    <property type="match status" value="4"/>
</dbReference>
<dbReference type="InterPro" id="IPR013378">
    <property type="entry name" value="InlB-like_B-rpt"/>
</dbReference>
<proteinExistence type="predicted"/>
<keyword evidence="4" id="KW-1185">Reference proteome</keyword>
<reference evidence="3 4" key="1">
    <citation type="journal article" date="2013" name="J. Mol. Microbiol. Biotechnol.">
        <title>Analysis of the Complete Genomes of Acholeplasma brassicae , A. palmae and A. laidlawii and Their Comparison to the Obligate Parasites from ' Candidatus Phytoplasma'.</title>
        <authorList>
            <person name="Kube M."/>
            <person name="Siewert C."/>
            <person name="Migdoll A.M."/>
            <person name="Duduk B."/>
            <person name="Holz S."/>
            <person name="Rabus R."/>
            <person name="Seemuller E."/>
            <person name="Mitrovic J."/>
            <person name="Muller I."/>
            <person name="Buttner C."/>
            <person name="Reinhardt R."/>
        </authorList>
    </citation>
    <scope>NUCLEOTIDE SEQUENCE [LARGE SCALE GENOMIC DNA]</scope>
    <source>
        <strain evidence="3 4">J233</strain>
    </source>
</reference>
<protein>
    <recommendedName>
        <fullName evidence="2">MACPF domain-containing protein</fullName>
    </recommendedName>
</protein>
<dbReference type="Pfam" id="PF09479">
    <property type="entry name" value="Flg_new"/>
    <property type="match status" value="8"/>
</dbReference>
<dbReference type="AlphaFoldDB" id="U4KNM5"/>
<name>U4KNM5_ALTPJ</name>
<evidence type="ECO:0000313" key="3">
    <source>
        <dbReference type="EMBL" id="CCV63800.1"/>
    </source>
</evidence>
<sequence length="1085" mass="122873">MFSDINITEGENMKKILSLFLILGTLVTLVSCGIAATSRNVPEKLVVSSNSDGNRVENGLFMSHEKSETDSSFLGYGINLVNHNQVNARNINITYPIFDLDKLSTQPLMKVYENSSEINNIEGSSMSEYIQNLETKFNLNAELKMFGKVDLKAGFTGSYSDKSNFMFKTVNINEQSYYFALQTNPNDYVSLLSERFINDAMELPIETLVKRYGTHILTSVTMGGGINLDYTISSNSQSSAASLSTAIDMSVRTWFSKASGSSSMDYREEAKKSDTNVSVNMKVIGGEAVGIFAEQDIIQKYPEWQKTIATSPALMGIKDSNSLFPIWEIVGMINDSSSAAQRRSAEIQKYFLKIGQENYSDLISQYSKEKIIFPSYIEEVSVVPEGSTETGSIQNITYKTGVIASQDKYKINLKFDSFTNTLPTINYIVTEGQEYVKINSNGVIVPDSKKINELNQPGVNVSVEINAGTTSKTIKLYIQKIHRIDFISNGGSDVKSINNIETGRIVYLAEEPKRLNYRFIGWYLDEELKNEYIFGTEVTSDLILYAKWERLLRVEFYDGVLLDKLMVTVRNGQSIAEVSTPIVKEGYRFIGWYIGKDLNEKYNFGDSVTRDLILYAKWERLLTVNFVSNGQSHAVINKIVSGTVIDKAINPQRYGYRFVGWYEDLSSTIEYNFETPITKDVTLYAKWEEKPKLTLTFEYRDNIRDNYILNNVLPESTVDLSSTPELSSVTRTGYRFLGWFYMYEDQERSLHGDRVYSNITVYAKWEKGNITVIYQGVNGNEHSNPIDISGNAIVGLKDANRVGYDFLGWYNESDERITQIEGKNIIESTVVTAKWAKSKYSIEYQLNGGTKGNNPSIFEYQEVLPLNEATKDGHNFAGWYKDSGLTVRIENTAGLTTSITVYAKWTVKQYNINYEINGGTNHSSNLSQYTYGQIQNFNAPSKFGYNFAGWYKDSSFTQSVTSTEGGNDHITVYAKWNPEVYQITYILNGGTNSSSNKSTYYYEQNEYFSYPSKSGYDFKGWYTDSNFSNRISSTTGIMGNITIYAKWEKTVVKDPDPVKYEYIYNSNGQIIGVYYPDSGITIWYE</sequence>
<accession>U4KNM5</accession>
<dbReference type="EMBL" id="FO681347">
    <property type="protein sequence ID" value="CCV63800.1"/>
    <property type="molecule type" value="Genomic_DNA"/>
</dbReference>
<dbReference type="Gene3D" id="2.60.40.4270">
    <property type="entry name" value="Listeria-Bacteroides repeat domain"/>
    <property type="match status" value="7"/>
</dbReference>
<evidence type="ECO:0000259" key="2">
    <source>
        <dbReference type="PROSITE" id="PS51412"/>
    </source>
</evidence>
<dbReference type="STRING" id="1318466.BN85402230"/>
<dbReference type="Proteomes" id="UP000032740">
    <property type="component" value="Chromosome"/>
</dbReference>
<dbReference type="HOGENOM" id="CLU_285398_0_0_14"/>
<dbReference type="TCDB" id="1.C.39.4.6">
    <property type="family name" value="the membrane attack complex/perforin (macpf) family"/>
</dbReference>
<organism evidence="3 4">
    <name type="scientific">Alteracholeplasma palmae (strain ATCC 49389 / J233)</name>
    <name type="common">Acholeplasma palmae</name>
    <dbReference type="NCBI Taxonomy" id="1318466"/>
    <lineage>
        <taxon>Bacteria</taxon>
        <taxon>Bacillati</taxon>
        <taxon>Mycoplasmatota</taxon>
        <taxon>Mollicutes</taxon>
        <taxon>Acholeplasmatales</taxon>
        <taxon>Acholeplasmataceae</taxon>
        <taxon>Acholeplasma</taxon>
    </lineage>
</organism>
<dbReference type="InterPro" id="IPR020864">
    <property type="entry name" value="MACPF"/>
</dbReference>
<evidence type="ECO:0000313" key="4">
    <source>
        <dbReference type="Proteomes" id="UP000032740"/>
    </source>
</evidence>
<dbReference type="PROSITE" id="PS51412">
    <property type="entry name" value="MACPF_2"/>
    <property type="match status" value="1"/>
</dbReference>
<comment type="subcellular location">
    <subcellularLocation>
        <location evidence="1">Cell envelope</location>
    </subcellularLocation>
</comment>
<dbReference type="KEGG" id="apal:BN85402230"/>